<dbReference type="Proteomes" id="UP000293092">
    <property type="component" value="Unassembled WGS sequence"/>
</dbReference>
<sequence>MTVKWVKSRGFMLLESTVGIAILAVFIASMGVMLPSLNTAIKSYDNGAWINHRLIKQRLDTQLSQYHKFADAM</sequence>
<comment type="caution">
    <text evidence="1">The sequence shown here is derived from an EMBL/GenBank/DDBJ whole genome shotgun (WGS) entry which is preliminary data.</text>
</comment>
<evidence type="ECO:0000313" key="1">
    <source>
        <dbReference type="EMBL" id="RZQ56422.1"/>
    </source>
</evidence>
<reference evidence="1" key="1">
    <citation type="submission" date="2017-11" db="EMBL/GenBank/DDBJ databases">
        <title>Comparative genomic and phylogenomic analyses of the family Idiomarinaceae.</title>
        <authorList>
            <person name="Liu Y."/>
            <person name="Shao Z."/>
        </authorList>
    </citation>
    <scope>NUCLEOTIDE SEQUENCE</scope>
    <source>
        <strain evidence="1">PIN1</strain>
    </source>
</reference>
<organism evidence="1 2">
    <name type="scientific">Pseudidiomarina tainanensis</name>
    <dbReference type="NCBI Taxonomy" id="502365"/>
    <lineage>
        <taxon>Bacteria</taxon>
        <taxon>Pseudomonadati</taxon>
        <taxon>Pseudomonadota</taxon>
        <taxon>Gammaproteobacteria</taxon>
        <taxon>Alteromonadales</taxon>
        <taxon>Idiomarinaceae</taxon>
        <taxon>Pseudidiomarina</taxon>
    </lineage>
</organism>
<protein>
    <submittedName>
        <fullName evidence="1">Uncharacterized protein</fullName>
    </submittedName>
</protein>
<dbReference type="EMBL" id="PIQJ01000001">
    <property type="protein sequence ID" value="RZQ56422.1"/>
    <property type="molecule type" value="Genomic_DNA"/>
</dbReference>
<accession>A0ACD2HJQ3</accession>
<name>A0ACD2HJQ3_9GAMM</name>
<gene>
    <name evidence="1" type="ORF">CWI82_03715</name>
</gene>
<evidence type="ECO:0000313" key="2">
    <source>
        <dbReference type="Proteomes" id="UP000293092"/>
    </source>
</evidence>
<proteinExistence type="predicted"/>
<keyword evidence="2" id="KW-1185">Reference proteome</keyword>